<organism evidence="2 3">
    <name type="scientific">Cuscuta epithymum</name>
    <dbReference type="NCBI Taxonomy" id="186058"/>
    <lineage>
        <taxon>Eukaryota</taxon>
        <taxon>Viridiplantae</taxon>
        <taxon>Streptophyta</taxon>
        <taxon>Embryophyta</taxon>
        <taxon>Tracheophyta</taxon>
        <taxon>Spermatophyta</taxon>
        <taxon>Magnoliopsida</taxon>
        <taxon>eudicotyledons</taxon>
        <taxon>Gunneridae</taxon>
        <taxon>Pentapetalae</taxon>
        <taxon>asterids</taxon>
        <taxon>lamiids</taxon>
        <taxon>Solanales</taxon>
        <taxon>Convolvulaceae</taxon>
        <taxon>Cuscuteae</taxon>
        <taxon>Cuscuta</taxon>
        <taxon>Cuscuta subgen. Cuscuta</taxon>
    </lineage>
</organism>
<gene>
    <name evidence="2" type="ORF">CEPIT_LOCUS15257</name>
</gene>
<feature type="transmembrane region" description="Helical" evidence="1">
    <location>
        <begin position="75"/>
        <end position="106"/>
    </location>
</feature>
<reference evidence="2" key="1">
    <citation type="submission" date="2022-07" db="EMBL/GenBank/DDBJ databases">
        <authorList>
            <person name="Macas J."/>
            <person name="Novak P."/>
            <person name="Neumann P."/>
        </authorList>
    </citation>
    <scope>NUCLEOTIDE SEQUENCE</scope>
</reference>
<dbReference type="AlphaFoldDB" id="A0AAV0DFP9"/>
<evidence type="ECO:0000256" key="1">
    <source>
        <dbReference type="SAM" id="Phobius"/>
    </source>
</evidence>
<comment type="caution">
    <text evidence="2">The sequence shown here is derived from an EMBL/GenBank/DDBJ whole genome shotgun (WGS) entry which is preliminary data.</text>
</comment>
<keyword evidence="1" id="KW-1133">Transmembrane helix</keyword>
<evidence type="ECO:0000313" key="3">
    <source>
        <dbReference type="Proteomes" id="UP001152523"/>
    </source>
</evidence>
<protein>
    <submittedName>
        <fullName evidence="2">Uncharacterized protein</fullName>
    </submittedName>
</protein>
<evidence type="ECO:0000313" key="2">
    <source>
        <dbReference type="EMBL" id="CAH9100348.1"/>
    </source>
</evidence>
<proteinExistence type="predicted"/>
<accession>A0AAV0DFP9</accession>
<keyword evidence="1" id="KW-0812">Transmembrane</keyword>
<keyword evidence="3" id="KW-1185">Reference proteome</keyword>
<keyword evidence="1" id="KW-0472">Membrane</keyword>
<name>A0AAV0DFP9_9ASTE</name>
<dbReference type="Proteomes" id="UP001152523">
    <property type="component" value="Unassembled WGS sequence"/>
</dbReference>
<dbReference type="EMBL" id="CAMAPF010000108">
    <property type="protein sequence ID" value="CAH9100348.1"/>
    <property type="molecule type" value="Genomic_DNA"/>
</dbReference>
<sequence>MAWVDLEHAVVARVTLLALIGEVPSSRDPGFARVRNISLELVVVGLQGIFQEEGLMIRPSPEPPPRMMSGAWIRFLCQFILFNFVLHFWSFFGMNAVVVVFCNFYFKTLTLGEGDEGFALATFGSFRPITGQANHIAPTRVIGSPVSPRVSGWKCFLCRLCPLLNVLFLI</sequence>